<comment type="caution">
    <text evidence="1">The sequence shown here is derived from an EMBL/GenBank/DDBJ whole genome shotgun (WGS) entry which is preliminary data.</text>
</comment>
<gene>
    <name evidence="1" type="ORF">SmJEL517_g02481</name>
</gene>
<evidence type="ECO:0000313" key="2">
    <source>
        <dbReference type="Proteomes" id="UP000319731"/>
    </source>
</evidence>
<accession>A0A507C6D8</accession>
<keyword evidence="2" id="KW-1185">Reference proteome</keyword>
<organism evidence="1 2">
    <name type="scientific">Synchytrium microbalum</name>
    <dbReference type="NCBI Taxonomy" id="1806994"/>
    <lineage>
        <taxon>Eukaryota</taxon>
        <taxon>Fungi</taxon>
        <taxon>Fungi incertae sedis</taxon>
        <taxon>Chytridiomycota</taxon>
        <taxon>Chytridiomycota incertae sedis</taxon>
        <taxon>Chytridiomycetes</taxon>
        <taxon>Synchytriales</taxon>
        <taxon>Synchytriaceae</taxon>
        <taxon>Synchytrium</taxon>
    </lineage>
</organism>
<dbReference type="EMBL" id="QEAO01000010">
    <property type="protein sequence ID" value="TPX35071.1"/>
    <property type="molecule type" value="Genomic_DNA"/>
</dbReference>
<sequence>MQAMLCLSRYSRCKRSMHLSKGRRRLSRAYKCTSGMYEELGLQYLD</sequence>
<dbReference type="AlphaFoldDB" id="A0A507C6D8"/>
<evidence type="ECO:0000313" key="1">
    <source>
        <dbReference type="EMBL" id="TPX35071.1"/>
    </source>
</evidence>
<protein>
    <submittedName>
        <fullName evidence="1">Uncharacterized protein</fullName>
    </submittedName>
</protein>
<proteinExistence type="predicted"/>
<dbReference type="GeneID" id="42003706"/>
<name>A0A507C6D8_9FUNG</name>
<reference evidence="1 2" key="1">
    <citation type="journal article" date="2019" name="Sci. Rep.">
        <title>Comparative genomics of chytrid fungi reveal insights into the obligate biotrophic and pathogenic lifestyle of Synchytrium endobioticum.</title>
        <authorList>
            <person name="van de Vossenberg B.T.L.H."/>
            <person name="Warris S."/>
            <person name="Nguyen H.D.T."/>
            <person name="van Gent-Pelzer M.P.E."/>
            <person name="Joly D.L."/>
            <person name="van de Geest H.C."/>
            <person name="Bonants P.J.M."/>
            <person name="Smith D.S."/>
            <person name="Levesque C.A."/>
            <person name="van der Lee T.A.J."/>
        </authorList>
    </citation>
    <scope>NUCLEOTIDE SEQUENCE [LARGE SCALE GENOMIC DNA]</scope>
    <source>
        <strain evidence="1 2">JEL517</strain>
    </source>
</reference>
<dbReference type="RefSeq" id="XP_031025656.1">
    <property type="nucleotide sequence ID" value="XM_031168409.1"/>
</dbReference>
<dbReference type="Proteomes" id="UP000319731">
    <property type="component" value="Unassembled WGS sequence"/>
</dbReference>